<keyword evidence="3 4" id="KW-0418">Kinase</keyword>
<evidence type="ECO:0000259" key="6">
    <source>
        <dbReference type="Pfam" id="PF03976"/>
    </source>
</evidence>
<dbReference type="Gene3D" id="3.40.50.300">
    <property type="entry name" value="P-loop containing nucleotide triphosphate hydrolases"/>
    <property type="match status" value="1"/>
</dbReference>
<dbReference type="PANTHER" id="PTHR34383:SF1">
    <property type="entry name" value="ADP-POLYPHOSPHATE PHOSPHOTRANSFERASE"/>
    <property type="match status" value="1"/>
</dbReference>
<keyword evidence="8" id="KW-1185">Reference proteome</keyword>
<dbReference type="EC" id="2.7.4.-" evidence="4"/>
<reference evidence="7 8" key="1">
    <citation type="journal article" date="2019" name="Int. J. Syst. Evol. Microbiol.">
        <title>The Global Catalogue of Microorganisms (GCM) 10K type strain sequencing project: providing services to taxonomists for standard genome sequencing and annotation.</title>
        <authorList>
            <consortium name="The Broad Institute Genomics Platform"/>
            <consortium name="The Broad Institute Genome Sequencing Center for Infectious Disease"/>
            <person name="Wu L."/>
            <person name="Ma J."/>
        </authorList>
    </citation>
    <scope>NUCLEOTIDE SEQUENCE [LARGE SCALE GENOMIC DNA]</scope>
    <source>
        <strain evidence="7 8">JCM 15628</strain>
    </source>
</reference>
<dbReference type="Pfam" id="PF03976">
    <property type="entry name" value="PPK2"/>
    <property type="match status" value="1"/>
</dbReference>
<dbReference type="NCBIfam" id="TIGR03707">
    <property type="entry name" value="PPK2_P_aer"/>
    <property type="match status" value="1"/>
</dbReference>
<dbReference type="RefSeq" id="WP_344057847.1">
    <property type="nucleotide sequence ID" value="NZ_BAAAPU010000003.1"/>
</dbReference>
<dbReference type="InterPro" id="IPR022488">
    <property type="entry name" value="PPK2-related"/>
</dbReference>
<feature type="domain" description="Polyphosphate kinase-2-related" evidence="6">
    <location>
        <begin position="13"/>
        <end position="233"/>
    </location>
</feature>
<evidence type="ECO:0000256" key="2">
    <source>
        <dbReference type="ARBA" id="ARBA00022679"/>
    </source>
</evidence>
<organism evidence="7 8">
    <name type="scientific">Terrabacter lapilli</name>
    <dbReference type="NCBI Taxonomy" id="436231"/>
    <lineage>
        <taxon>Bacteria</taxon>
        <taxon>Bacillati</taxon>
        <taxon>Actinomycetota</taxon>
        <taxon>Actinomycetes</taxon>
        <taxon>Micrococcales</taxon>
        <taxon>Intrasporangiaceae</taxon>
        <taxon>Terrabacter</taxon>
    </lineage>
</organism>
<dbReference type="GO" id="GO:0016301">
    <property type="term" value="F:kinase activity"/>
    <property type="evidence" value="ECO:0007669"/>
    <property type="project" value="UniProtKB-KW"/>
</dbReference>
<feature type="region of interest" description="Disordered" evidence="5">
    <location>
        <begin position="232"/>
        <end position="279"/>
    </location>
</feature>
<gene>
    <name evidence="7" type="primary">ppk2_1</name>
    <name evidence="7" type="ORF">GCM10009817_03640</name>
</gene>
<dbReference type="SUPFAM" id="SSF52540">
    <property type="entry name" value="P-loop containing nucleoside triphosphate hydrolases"/>
    <property type="match status" value="1"/>
</dbReference>
<accession>A0ABN2RCH5</accession>
<dbReference type="PANTHER" id="PTHR34383">
    <property type="entry name" value="POLYPHOSPHATE:AMP PHOSPHOTRANSFERASE-RELATED"/>
    <property type="match status" value="1"/>
</dbReference>
<dbReference type="PIRSF" id="PIRSF028756">
    <property type="entry name" value="PPK2_prd"/>
    <property type="match status" value="1"/>
</dbReference>
<dbReference type="InterPro" id="IPR016898">
    <property type="entry name" value="Polyphosphate_phosphotransfera"/>
</dbReference>
<evidence type="ECO:0000256" key="1">
    <source>
        <dbReference type="ARBA" id="ARBA00009924"/>
    </source>
</evidence>
<name>A0ABN2RCH5_9MICO</name>
<comment type="caution">
    <text evidence="7">The sequence shown here is derived from an EMBL/GenBank/DDBJ whole genome shotgun (WGS) entry which is preliminary data.</text>
</comment>
<comment type="similarity">
    <text evidence="1 4">Belongs to the polyphosphate kinase 2 (PPK2) family. Class I subfamily.</text>
</comment>
<dbReference type="Proteomes" id="UP001500013">
    <property type="component" value="Unassembled WGS sequence"/>
</dbReference>
<evidence type="ECO:0000313" key="7">
    <source>
        <dbReference type="EMBL" id="GAA1967020.1"/>
    </source>
</evidence>
<proteinExistence type="inferred from homology"/>
<feature type="compositionally biased region" description="Basic and acidic residues" evidence="5">
    <location>
        <begin position="247"/>
        <end position="257"/>
    </location>
</feature>
<dbReference type="InterPro" id="IPR022486">
    <property type="entry name" value="PPK2_PA0141"/>
</dbReference>
<comment type="subunit">
    <text evidence="4">Homotetramer.</text>
</comment>
<dbReference type="InterPro" id="IPR027417">
    <property type="entry name" value="P-loop_NTPase"/>
</dbReference>
<keyword evidence="2 4" id="KW-0808">Transferase</keyword>
<evidence type="ECO:0000256" key="4">
    <source>
        <dbReference type="RuleBase" id="RU369062"/>
    </source>
</evidence>
<sequence>MAPHGAKRPRKMDLEVYEAEVRRLQAELVAFQEWVRTTGQRVVVLFEGRDAAGKGSAIKRITEYLNPRIARIAALPAPTGRERTQWYSQRYIAHLPAAGEIVLFDRSWYNRAGVERVMGFCTDEQYHLFLEQAPVLERMLVDEGIILRKYWFSVSDVEQERRFRSRAKDPMRQWKLSPMDLESITRWEDYSEAKDVMMAATSTEWAPWHVVESEDKRRSRINVMHHLLTSIPHEPMTPEVPPVPDRPAPRGYERPPQHEQNYVPDHAATLLATSKGDHS</sequence>
<dbReference type="EMBL" id="BAAAPU010000003">
    <property type="protein sequence ID" value="GAA1967020.1"/>
    <property type="molecule type" value="Genomic_DNA"/>
</dbReference>
<comment type="function">
    <text evidence="4">Uses inorganic polyphosphate (polyP) as a donor to convert GDP to GTP or ADP to ATP.</text>
</comment>
<protein>
    <recommendedName>
        <fullName evidence="4">ADP/GDP-polyphosphate phosphotransferase</fullName>
        <ecNumber evidence="4">2.7.4.-</ecNumber>
    </recommendedName>
    <alternativeName>
        <fullName evidence="4">Polyphosphate kinase PPK2</fullName>
    </alternativeName>
</protein>
<evidence type="ECO:0000256" key="5">
    <source>
        <dbReference type="SAM" id="MobiDB-lite"/>
    </source>
</evidence>
<evidence type="ECO:0000313" key="8">
    <source>
        <dbReference type="Proteomes" id="UP001500013"/>
    </source>
</evidence>
<evidence type="ECO:0000256" key="3">
    <source>
        <dbReference type="ARBA" id="ARBA00022777"/>
    </source>
</evidence>